<gene>
    <name evidence="8" type="ORF">SLS56_009006</name>
</gene>
<evidence type="ECO:0000256" key="3">
    <source>
        <dbReference type="ARBA" id="ARBA00024226"/>
    </source>
</evidence>
<evidence type="ECO:0000256" key="2">
    <source>
        <dbReference type="ARBA" id="ARBA00023002"/>
    </source>
</evidence>
<dbReference type="Gene3D" id="3.40.605.10">
    <property type="entry name" value="Aldehyde Dehydrogenase, Chain A, domain 1"/>
    <property type="match status" value="1"/>
</dbReference>
<evidence type="ECO:0000256" key="5">
    <source>
        <dbReference type="PROSITE-ProRule" id="PRU10007"/>
    </source>
</evidence>
<dbReference type="CDD" id="cd07106">
    <property type="entry name" value="ALDH_AldA-AAD23400"/>
    <property type="match status" value="1"/>
</dbReference>
<reference evidence="8 9" key="1">
    <citation type="submission" date="2024-02" db="EMBL/GenBank/DDBJ databases">
        <title>De novo assembly and annotation of 12 fungi associated with fruit tree decline syndrome in Ontario, Canada.</title>
        <authorList>
            <person name="Sulman M."/>
            <person name="Ellouze W."/>
            <person name="Ilyukhin E."/>
        </authorList>
    </citation>
    <scope>NUCLEOTIDE SEQUENCE [LARGE SCALE GENOMIC DNA]</scope>
    <source>
        <strain evidence="8 9">M1-105</strain>
    </source>
</reference>
<dbReference type="InterPro" id="IPR016161">
    <property type="entry name" value="Ald_DH/histidinol_DH"/>
</dbReference>
<dbReference type="Proteomes" id="UP001521116">
    <property type="component" value="Unassembled WGS sequence"/>
</dbReference>
<evidence type="ECO:0000313" key="8">
    <source>
        <dbReference type="EMBL" id="KAL1621928.1"/>
    </source>
</evidence>
<comment type="caution">
    <text evidence="8">The sequence shown here is derived from an EMBL/GenBank/DDBJ whole genome shotgun (WGS) entry which is preliminary data.</text>
</comment>
<evidence type="ECO:0000256" key="1">
    <source>
        <dbReference type="ARBA" id="ARBA00009986"/>
    </source>
</evidence>
<evidence type="ECO:0000256" key="4">
    <source>
        <dbReference type="ARBA" id="ARBA00049194"/>
    </source>
</evidence>
<comment type="similarity">
    <text evidence="1 6">Belongs to the aldehyde dehydrogenase family.</text>
</comment>
<accession>A0ABR3SIH9</accession>
<dbReference type="Pfam" id="PF00171">
    <property type="entry name" value="Aldedh"/>
    <property type="match status" value="1"/>
</dbReference>
<keyword evidence="9" id="KW-1185">Reference proteome</keyword>
<dbReference type="Gene3D" id="3.40.309.10">
    <property type="entry name" value="Aldehyde Dehydrogenase, Chain A, domain 2"/>
    <property type="match status" value="1"/>
</dbReference>
<feature type="domain" description="Aldehyde dehydrogenase" evidence="7">
    <location>
        <begin position="27"/>
        <end position="475"/>
    </location>
</feature>
<dbReference type="EMBL" id="JAJVDC020000144">
    <property type="protein sequence ID" value="KAL1621928.1"/>
    <property type="molecule type" value="Genomic_DNA"/>
</dbReference>
<dbReference type="PROSITE" id="PS00687">
    <property type="entry name" value="ALDEHYDE_DEHYDR_GLU"/>
    <property type="match status" value="1"/>
</dbReference>
<dbReference type="EC" id="1.2.1.3" evidence="3"/>
<dbReference type="InterPro" id="IPR016163">
    <property type="entry name" value="Ald_DH_C"/>
</dbReference>
<dbReference type="InterPro" id="IPR015590">
    <property type="entry name" value="Aldehyde_DH_dom"/>
</dbReference>
<feature type="active site" evidence="5">
    <location>
        <position position="251"/>
    </location>
</feature>
<evidence type="ECO:0000259" key="7">
    <source>
        <dbReference type="Pfam" id="PF00171"/>
    </source>
</evidence>
<dbReference type="InterPro" id="IPR016162">
    <property type="entry name" value="Ald_DH_N"/>
</dbReference>
<dbReference type="InterPro" id="IPR044086">
    <property type="entry name" value="LUC3-like"/>
</dbReference>
<organism evidence="8 9">
    <name type="scientific">Neofusicoccum ribis</name>
    <dbReference type="NCBI Taxonomy" id="45134"/>
    <lineage>
        <taxon>Eukaryota</taxon>
        <taxon>Fungi</taxon>
        <taxon>Dikarya</taxon>
        <taxon>Ascomycota</taxon>
        <taxon>Pezizomycotina</taxon>
        <taxon>Dothideomycetes</taxon>
        <taxon>Dothideomycetes incertae sedis</taxon>
        <taxon>Botryosphaeriales</taxon>
        <taxon>Botryosphaeriaceae</taxon>
        <taxon>Neofusicoccum</taxon>
    </lineage>
</organism>
<evidence type="ECO:0000256" key="6">
    <source>
        <dbReference type="RuleBase" id="RU003345"/>
    </source>
</evidence>
<keyword evidence="2 6" id="KW-0560">Oxidoreductase</keyword>
<protein>
    <recommendedName>
        <fullName evidence="3">aldehyde dehydrogenase (NAD(+))</fullName>
        <ecNumber evidence="3">1.2.1.3</ecNumber>
    </recommendedName>
</protein>
<sequence>MSSAADYKLDFTTFKNVINNKLTSTAATRHSIDPSTEEPLAEVPVSTKDDVEEAVKSARAAFQTWRDVTYDDRAKLLLALADAIEANQQAFQDILIKESGKPAQTAGIEVAMTLGHLREISKLRIPEEVIEDTEERSVVVRYTPLGVGCGIVPWNWPLLLGIGKVGSALLTGNTFIWKPSPFTPYSALKLGELAAKIFPPGVFQVLSGGDDLGPMLTEHPGIDKVSFTGSTFTGKKVMESCSRTLKRVTLELGGNDPAIICDDVDLEKVVPKIGTFAFLSSGQICMDIKRIYVHEKVYDQFLEALVGFAKAVKTGPASDPEVLVGPIQNSMQYEKVQDMYSEIAKQGWNAALGGAVHERSSKGYFVQPAIIDNPPDDSRIVVEEPFGPIVPLLKWSDEADVIRRANDTKMGLGASVWSKDLERAGRIANRLEAGSVWVNTHFELAPYVPFGGHKWSGMGMEWGVVGMKGWCYTQSMWTRKAL</sequence>
<evidence type="ECO:0000313" key="9">
    <source>
        <dbReference type="Proteomes" id="UP001521116"/>
    </source>
</evidence>
<dbReference type="SUPFAM" id="SSF53720">
    <property type="entry name" value="ALDH-like"/>
    <property type="match status" value="1"/>
</dbReference>
<comment type="catalytic activity">
    <reaction evidence="4">
        <text>an aldehyde + NAD(+) + H2O = a carboxylate + NADH + 2 H(+)</text>
        <dbReference type="Rhea" id="RHEA:16185"/>
        <dbReference type="ChEBI" id="CHEBI:15377"/>
        <dbReference type="ChEBI" id="CHEBI:15378"/>
        <dbReference type="ChEBI" id="CHEBI:17478"/>
        <dbReference type="ChEBI" id="CHEBI:29067"/>
        <dbReference type="ChEBI" id="CHEBI:57540"/>
        <dbReference type="ChEBI" id="CHEBI:57945"/>
        <dbReference type="EC" id="1.2.1.3"/>
    </reaction>
</comment>
<dbReference type="InterPro" id="IPR029510">
    <property type="entry name" value="Ald_DH_CS_GLU"/>
</dbReference>
<proteinExistence type="inferred from homology"/>
<name>A0ABR3SIH9_9PEZI</name>
<dbReference type="PANTHER" id="PTHR11699">
    <property type="entry name" value="ALDEHYDE DEHYDROGENASE-RELATED"/>
    <property type="match status" value="1"/>
</dbReference>